<protein>
    <submittedName>
        <fullName evidence="1">Uncharacterized protein</fullName>
    </submittedName>
</protein>
<accession>A0A0B0PQ79</accession>
<evidence type="ECO:0000313" key="2">
    <source>
        <dbReference type="Proteomes" id="UP000032142"/>
    </source>
</evidence>
<keyword evidence="2" id="KW-1185">Reference proteome</keyword>
<dbReference type="Proteomes" id="UP000032142">
    <property type="component" value="Unassembled WGS sequence"/>
</dbReference>
<evidence type="ECO:0000313" key="1">
    <source>
        <dbReference type="EMBL" id="KHG25561.1"/>
    </source>
</evidence>
<reference evidence="2" key="1">
    <citation type="submission" date="2014-09" db="EMBL/GenBank/DDBJ databases">
        <authorList>
            <person name="Mudge J."/>
            <person name="Ramaraj T."/>
            <person name="Lindquist I.E."/>
            <person name="Bharti A.K."/>
            <person name="Sundararajan A."/>
            <person name="Cameron C.T."/>
            <person name="Woodward J.E."/>
            <person name="May G.D."/>
            <person name="Brubaker C."/>
            <person name="Broadhvest J."/>
            <person name="Wilkins T.A."/>
        </authorList>
    </citation>
    <scope>NUCLEOTIDE SEQUENCE</scope>
    <source>
        <strain evidence="2">cv. AKA8401</strain>
    </source>
</reference>
<organism evidence="1 2">
    <name type="scientific">Gossypium arboreum</name>
    <name type="common">Tree cotton</name>
    <name type="synonym">Gossypium nanking</name>
    <dbReference type="NCBI Taxonomy" id="29729"/>
    <lineage>
        <taxon>Eukaryota</taxon>
        <taxon>Viridiplantae</taxon>
        <taxon>Streptophyta</taxon>
        <taxon>Embryophyta</taxon>
        <taxon>Tracheophyta</taxon>
        <taxon>Spermatophyta</taxon>
        <taxon>Magnoliopsida</taxon>
        <taxon>eudicotyledons</taxon>
        <taxon>Gunneridae</taxon>
        <taxon>Pentapetalae</taxon>
        <taxon>rosids</taxon>
        <taxon>malvids</taxon>
        <taxon>Malvales</taxon>
        <taxon>Malvaceae</taxon>
        <taxon>Malvoideae</taxon>
        <taxon>Gossypium</taxon>
    </lineage>
</organism>
<dbReference type="AlphaFoldDB" id="A0A0B0PQ79"/>
<sequence length="33" mass="3937">MDDYVFFSFVVSRLTRVGGRQRYYHTVELLLPA</sequence>
<dbReference type="EMBL" id="KN432867">
    <property type="protein sequence ID" value="KHG25561.1"/>
    <property type="molecule type" value="Genomic_DNA"/>
</dbReference>
<proteinExistence type="predicted"/>
<name>A0A0B0PQ79_GOSAR</name>
<gene>
    <name evidence="1" type="ORF">F383_31851</name>
</gene>